<protein>
    <submittedName>
        <fullName evidence="1">Uncharacterized protein</fullName>
    </submittedName>
</protein>
<dbReference type="STRING" id="407036.SAMN05216243_0761"/>
<reference evidence="1 2" key="1">
    <citation type="submission" date="2016-10" db="EMBL/GenBank/DDBJ databases">
        <authorList>
            <person name="de Groot N.N."/>
        </authorList>
    </citation>
    <scope>NUCLEOTIDE SEQUENCE [LARGE SCALE GENOMIC DNA]</scope>
    <source>
        <strain evidence="1 2">CGMCC 1.6502</strain>
    </source>
</reference>
<sequence>MMIANTYNFGKEGSAPDDMQAIKEEVKSEMKEELIILNPAL</sequence>
<accession>A0A1G8WF21</accession>
<dbReference type="EMBL" id="FNFL01000001">
    <property type="protein sequence ID" value="SDJ76892.1"/>
    <property type="molecule type" value="Genomic_DNA"/>
</dbReference>
<organism evidence="1 2">
    <name type="scientific">Sediminibacillus albus</name>
    <dbReference type="NCBI Taxonomy" id="407036"/>
    <lineage>
        <taxon>Bacteria</taxon>
        <taxon>Bacillati</taxon>
        <taxon>Bacillota</taxon>
        <taxon>Bacilli</taxon>
        <taxon>Bacillales</taxon>
        <taxon>Bacillaceae</taxon>
        <taxon>Sediminibacillus</taxon>
    </lineage>
</organism>
<gene>
    <name evidence="1" type="ORF">SAMN05216243_0761</name>
</gene>
<dbReference type="AlphaFoldDB" id="A0A1G8WF21"/>
<name>A0A1G8WF21_9BACI</name>
<dbReference type="Proteomes" id="UP000198694">
    <property type="component" value="Unassembled WGS sequence"/>
</dbReference>
<keyword evidence="2" id="KW-1185">Reference proteome</keyword>
<evidence type="ECO:0000313" key="2">
    <source>
        <dbReference type="Proteomes" id="UP000198694"/>
    </source>
</evidence>
<proteinExistence type="predicted"/>
<evidence type="ECO:0000313" key="1">
    <source>
        <dbReference type="EMBL" id="SDJ76892.1"/>
    </source>
</evidence>